<protein>
    <submittedName>
        <fullName evidence="1">Uncharacterized protein</fullName>
    </submittedName>
</protein>
<accession>A0A420HZM5</accession>
<reference evidence="1 2" key="1">
    <citation type="journal article" date="2018" name="BMC Genomics">
        <title>Comparative genome analyses reveal sequence features reflecting distinct modes of host-adaptation between dicot and monocot powdery mildew.</title>
        <authorList>
            <person name="Wu Y."/>
            <person name="Ma X."/>
            <person name="Pan Z."/>
            <person name="Kale S.D."/>
            <person name="Song Y."/>
            <person name="King H."/>
            <person name="Zhang Q."/>
            <person name="Presley C."/>
            <person name="Deng X."/>
            <person name="Wei C.I."/>
            <person name="Xiao S."/>
        </authorList>
    </citation>
    <scope>NUCLEOTIDE SEQUENCE [LARGE SCALE GENOMIC DNA]</scope>
    <source>
        <strain evidence="1">UMSG2</strain>
    </source>
</reference>
<dbReference type="OrthoDB" id="5518345at2759"/>
<name>A0A420HZM5_9PEZI</name>
<dbReference type="InterPro" id="IPR037045">
    <property type="entry name" value="S8pro/Inhibitor_I9_sf"/>
</dbReference>
<keyword evidence="2" id="KW-1185">Reference proteome</keyword>
<dbReference type="AlphaFoldDB" id="A0A420HZM5"/>
<dbReference type="EMBL" id="MCFK01002984">
    <property type="protein sequence ID" value="RKF62884.1"/>
    <property type="molecule type" value="Genomic_DNA"/>
</dbReference>
<sequence>MPTKHITDEELTNLKDDGWKIYTIGVKNDEDHEYHIAKAKSFVLETGGKLVEDITVIDGFTAIFPPDSAEIFNIYATDHISFSEEDKDVNTSV</sequence>
<organism evidence="1 2">
    <name type="scientific">Erysiphe neolycopersici</name>
    <dbReference type="NCBI Taxonomy" id="212602"/>
    <lineage>
        <taxon>Eukaryota</taxon>
        <taxon>Fungi</taxon>
        <taxon>Dikarya</taxon>
        <taxon>Ascomycota</taxon>
        <taxon>Pezizomycotina</taxon>
        <taxon>Leotiomycetes</taxon>
        <taxon>Erysiphales</taxon>
        <taxon>Erysiphaceae</taxon>
        <taxon>Erysiphe</taxon>
    </lineage>
</organism>
<evidence type="ECO:0000313" key="1">
    <source>
        <dbReference type="EMBL" id="RKF62884.1"/>
    </source>
</evidence>
<dbReference type="SUPFAM" id="SSF54897">
    <property type="entry name" value="Protease propeptides/inhibitors"/>
    <property type="match status" value="1"/>
</dbReference>
<dbReference type="Proteomes" id="UP000286134">
    <property type="component" value="Unassembled WGS sequence"/>
</dbReference>
<gene>
    <name evidence="1" type="ORF">OnM2_029066</name>
</gene>
<dbReference type="Gene3D" id="3.30.70.80">
    <property type="entry name" value="Peptidase S8 propeptide/proteinase inhibitor I9"/>
    <property type="match status" value="1"/>
</dbReference>
<evidence type="ECO:0000313" key="2">
    <source>
        <dbReference type="Proteomes" id="UP000286134"/>
    </source>
</evidence>
<proteinExistence type="predicted"/>
<comment type="caution">
    <text evidence="1">The sequence shown here is derived from an EMBL/GenBank/DDBJ whole genome shotgun (WGS) entry which is preliminary data.</text>
</comment>